<name>A0A2M8KE44_9BACT</name>
<dbReference type="InterPro" id="IPR036388">
    <property type="entry name" value="WH-like_DNA-bd_sf"/>
</dbReference>
<comment type="caution">
    <text evidence="1">The sequence shown here is derived from an EMBL/GenBank/DDBJ whole genome shotgun (WGS) entry which is preliminary data.</text>
</comment>
<dbReference type="SUPFAM" id="SSF46785">
    <property type="entry name" value="Winged helix' DNA-binding domain"/>
    <property type="match status" value="1"/>
</dbReference>
<gene>
    <name evidence="1" type="ORF">COU81_02135</name>
</gene>
<evidence type="ECO:0000313" key="1">
    <source>
        <dbReference type="EMBL" id="PJE58186.1"/>
    </source>
</evidence>
<dbReference type="Pfam" id="PF13412">
    <property type="entry name" value="HTH_24"/>
    <property type="match status" value="1"/>
</dbReference>
<accession>A0A2M8KE44</accession>
<evidence type="ECO:0000313" key="2">
    <source>
        <dbReference type="Proteomes" id="UP000231450"/>
    </source>
</evidence>
<sequence length="214" mass="24709">MRIYVAVNQMIQERDERLIVVEGRIFRLCLAIYRVSEKFPEGEILKKRIRGLAGDIFSQIYCQKMSQTIDSLGALQKYLKLCQALNLSSPMNFIILRREYQSARESLAEIGDRQVAQAPNVKVDESEPEKKDMNPLLVRKKKAFSRKQLEIIDRKKQIVEMLKKDGKIIANDDVAREIGVARKTLNNALRELIDEGIVNKEGSFKDSEYYLAKK</sequence>
<dbReference type="InterPro" id="IPR036390">
    <property type="entry name" value="WH_DNA-bd_sf"/>
</dbReference>
<dbReference type="EMBL" id="PFDW01000046">
    <property type="protein sequence ID" value="PJE58186.1"/>
    <property type="molecule type" value="Genomic_DNA"/>
</dbReference>
<reference evidence="2" key="1">
    <citation type="submission" date="2017-09" db="EMBL/GenBank/DDBJ databases">
        <title>Depth-based differentiation of microbial function through sediment-hosted aquifers and enrichment of novel symbionts in the deep terrestrial subsurface.</title>
        <authorList>
            <person name="Probst A.J."/>
            <person name="Ladd B."/>
            <person name="Jarett J.K."/>
            <person name="Geller-Mcgrath D.E."/>
            <person name="Sieber C.M.K."/>
            <person name="Emerson J.B."/>
            <person name="Anantharaman K."/>
            <person name="Thomas B.C."/>
            <person name="Malmstrom R."/>
            <person name="Stieglmeier M."/>
            <person name="Klingl A."/>
            <person name="Woyke T."/>
            <person name="Ryan C.M."/>
            <person name="Banfield J.F."/>
        </authorList>
    </citation>
    <scope>NUCLEOTIDE SEQUENCE [LARGE SCALE GENOMIC DNA]</scope>
</reference>
<dbReference type="Gene3D" id="1.10.10.10">
    <property type="entry name" value="Winged helix-like DNA-binding domain superfamily/Winged helix DNA-binding domain"/>
    <property type="match status" value="1"/>
</dbReference>
<protein>
    <recommendedName>
        <fullName evidence="3">HTH deoR-type domain-containing protein</fullName>
    </recommendedName>
</protein>
<dbReference type="AlphaFoldDB" id="A0A2M8KE44"/>
<proteinExistence type="predicted"/>
<dbReference type="Proteomes" id="UP000231450">
    <property type="component" value="Unassembled WGS sequence"/>
</dbReference>
<organism evidence="1 2">
    <name type="scientific">Candidatus Portnoybacteria bacterium CG10_big_fil_rev_8_21_14_0_10_36_7</name>
    <dbReference type="NCBI Taxonomy" id="1974812"/>
    <lineage>
        <taxon>Bacteria</taxon>
        <taxon>Candidatus Portnoyibacteriota</taxon>
    </lineage>
</organism>
<evidence type="ECO:0008006" key="3">
    <source>
        <dbReference type="Google" id="ProtNLM"/>
    </source>
</evidence>